<comment type="caution">
    <text evidence="1">The sequence shown here is derived from an EMBL/GenBank/DDBJ whole genome shotgun (WGS) entry which is preliminary data.</text>
</comment>
<dbReference type="Pfam" id="PF04978">
    <property type="entry name" value="MST"/>
    <property type="match status" value="1"/>
</dbReference>
<evidence type="ECO:0000313" key="1">
    <source>
        <dbReference type="EMBL" id="HIZ35317.1"/>
    </source>
</evidence>
<dbReference type="EMBL" id="DXBY01000097">
    <property type="protein sequence ID" value="HIZ35317.1"/>
    <property type="molecule type" value="Genomic_DNA"/>
</dbReference>
<dbReference type="InterPro" id="IPR007061">
    <property type="entry name" value="MST-like"/>
</dbReference>
<dbReference type="Proteomes" id="UP000824037">
    <property type="component" value="Unassembled WGS sequence"/>
</dbReference>
<proteinExistence type="predicted"/>
<evidence type="ECO:0000313" key="2">
    <source>
        <dbReference type="Proteomes" id="UP000824037"/>
    </source>
</evidence>
<protein>
    <submittedName>
        <fullName evidence="1">DinB family protein</fullName>
    </submittedName>
</protein>
<reference evidence="1" key="2">
    <citation type="submission" date="2021-04" db="EMBL/GenBank/DDBJ databases">
        <authorList>
            <person name="Gilroy R."/>
        </authorList>
    </citation>
    <scope>NUCLEOTIDE SEQUENCE</scope>
    <source>
        <strain evidence="1">ChiGjej4B4-7305</strain>
    </source>
</reference>
<organism evidence="1 2">
    <name type="scientific">Candidatus Ruania gallistercoris</name>
    <dbReference type="NCBI Taxonomy" id="2838746"/>
    <lineage>
        <taxon>Bacteria</taxon>
        <taxon>Bacillati</taxon>
        <taxon>Actinomycetota</taxon>
        <taxon>Actinomycetes</taxon>
        <taxon>Micrococcales</taxon>
        <taxon>Ruaniaceae</taxon>
        <taxon>Ruania</taxon>
    </lineage>
</organism>
<gene>
    <name evidence="1" type="ORF">H9815_06030</name>
</gene>
<dbReference type="SUPFAM" id="SSF109854">
    <property type="entry name" value="DinB/YfiT-like putative metalloenzymes"/>
    <property type="match status" value="1"/>
</dbReference>
<dbReference type="InterPro" id="IPR034660">
    <property type="entry name" value="DinB/YfiT-like"/>
</dbReference>
<dbReference type="AlphaFoldDB" id="A0A9D2J3W6"/>
<name>A0A9D2J3W6_9MICO</name>
<reference evidence="1" key="1">
    <citation type="journal article" date="2021" name="PeerJ">
        <title>Extensive microbial diversity within the chicken gut microbiome revealed by metagenomics and culture.</title>
        <authorList>
            <person name="Gilroy R."/>
            <person name="Ravi A."/>
            <person name="Getino M."/>
            <person name="Pursley I."/>
            <person name="Horton D.L."/>
            <person name="Alikhan N.F."/>
            <person name="Baker D."/>
            <person name="Gharbi K."/>
            <person name="Hall N."/>
            <person name="Watson M."/>
            <person name="Adriaenssens E.M."/>
            <person name="Foster-Nyarko E."/>
            <person name="Jarju S."/>
            <person name="Secka A."/>
            <person name="Antonio M."/>
            <person name="Oren A."/>
            <person name="Chaudhuri R.R."/>
            <person name="La Ragione R."/>
            <person name="Hildebrand F."/>
            <person name="Pallen M.J."/>
        </authorList>
    </citation>
    <scope>NUCLEOTIDE SEQUENCE</scope>
    <source>
        <strain evidence="1">ChiGjej4B4-7305</strain>
    </source>
</reference>
<dbReference type="Gene3D" id="1.20.120.450">
    <property type="entry name" value="dinb family like domain"/>
    <property type="match status" value="1"/>
</dbReference>
<accession>A0A9D2J3W6</accession>
<sequence length="188" mass="21040">MTTPTTDQAAAPDQASSAVEREDLIAALAHARFYLRFTTRDLTEAQARQRTTASEFTLAGVIKHVTWVERSWTGFLTQGKVALAKDGKDFIDWTVEDFQQMRQEEAVRPEETLAEVLAEHERAAAATDRTIRALDSLDTVRELPKAPWPMDEVWSARRAILHILAETTQHAGHADIIREELDGAKSMG</sequence>